<evidence type="ECO:0000256" key="24">
    <source>
        <dbReference type="SAM" id="MobiDB-lite"/>
    </source>
</evidence>
<evidence type="ECO:0000256" key="11">
    <source>
        <dbReference type="ARBA" id="ARBA00022679"/>
    </source>
</evidence>
<dbReference type="Pfam" id="PF00809">
    <property type="entry name" value="Pterin_bind"/>
    <property type="match status" value="1"/>
</dbReference>
<dbReference type="AlphaFoldDB" id="A0A0C1YDT8"/>
<dbReference type="PROSITE" id="PS51332">
    <property type="entry name" value="B12_BINDING"/>
    <property type="match status" value="1"/>
</dbReference>
<comment type="domain">
    <text evidence="20">Modular enzyme with four functionally distinct domains. The isolated Hcy-binding domain catalyzes methyl transfer from free methylcobalamin to homocysteine. The Hcy-binding domain in association with the pterin-binding domain catalyzes the methylation of cob(I)alamin by methyltetrahydrofolate and the methylation of homocysteine. The B12-binding domain binds the cofactor. The AdoMet activation domain binds S-adenosyl-L-methionine. Under aerobic conditions cob(I)alamin can be converted to inactive cob(II)alamin. Reductive methylation by S-adenosyl-L-methionine and flavodoxin regenerates methylcobalamin.</text>
</comment>
<dbReference type="Pfam" id="PF02607">
    <property type="entry name" value="B12-binding_2"/>
    <property type="match status" value="1"/>
</dbReference>
<feature type="binding site" evidence="22">
    <location>
        <position position="976"/>
    </location>
    <ligand>
        <name>S-adenosyl-L-methionine</name>
        <dbReference type="ChEBI" id="CHEBI:59789"/>
    </ligand>
</feature>
<feature type="binding site" evidence="22">
    <location>
        <position position="815"/>
    </location>
    <ligand>
        <name>methylcob(III)alamin</name>
        <dbReference type="ChEBI" id="CHEBI:28115"/>
    </ligand>
</feature>
<dbReference type="PROSITE" id="PS51337">
    <property type="entry name" value="B12_BINDING_NTER"/>
    <property type="match status" value="1"/>
</dbReference>
<keyword evidence="12 20" id="KW-0949">S-adenosyl-L-methionine</keyword>
<dbReference type="FunFam" id="3.20.20.330:FF:000001">
    <property type="entry name" value="Methionine synthase"/>
    <property type="match status" value="1"/>
</dbReference>
<dbReference type="InterPro" id="IPR036589">
    <property type="entry name" value="HCY_dom_sf"/>
</dbReference>
<evidence type="ECO:0000256" key="3">
    <source>
        <dbReference type="ARBA" id="ARBA00001956"/>
    </source>
</evidence>
<feature type="binding site" evidence="22">
    <location>
        <begin position="1242"/>
        <end position="1243"/>
    </location>
    <ligand>
        <name>S-adenosyl-L-methionine</name>
        <dbReference type="ChEBI" id="CHEBI:59789"/>
    </ligand>
</feature>
<dbReference type="SMART" id="SM01018">
    <property type="entry name" value="B12-binding_2"/>
    <property type="match status" value="1"/>
</dbReference>
<dbReference type="SUPFAM" id="SSF82282">
    <property type="entry name" value="Homocysteine S-methyltransferase"/>
    <property type="match status" value="1"/>
</dbReference>
<sequence>MTHAFLEHLHRPDRPVVVFDGAMGTNLQVQNLTAEDFGGPEYEGCNEYLVMTKPEAVAKVHRGFLEAGADVIETDTFGGTSIVLAEYDLADKAYELNKVAAELAKSVAAEFSTSEKPRFVAGSMGPGTKLPTLGHIDFDTLKAAYVEQAKGLIDGGVDLMLVETCQDVLQIKAALNGIEEAFEATGTHLPIMVSVTMEQQGTMLVGTEMAAALAILEPYPIDILGLNCATGPDLMKDHVKHLAEQSPFAISCIPNAGLPENVGGQAVYHLSPMELRMALMHFVEDLGVQVIGGCCGTRPEHIAQLAEIAKDLHPKERPVRGGRGAGEQGRQDTLAPHPPSPPSPQIDPRPALNYVPSSASIYSPQPYDQDNSFLIVGERLNASGSKKCREMLNAEDWDGLVALARSQVKEGAHVLDVNVDYVGRDGERDMHELVSRLVTNVTLPLMLDSTEWQKMEAGLKVAGGKCILNSTNYEDGDERFFKVLELAKKYGAGVVVGTIDEDGMARTAEKKFQIAQRAYRDALEYGIPARELFFDTLALPISTGIEEDRVNGKETIEAIRLIRENLPGSHIMLGVSNVSFGLNPAARVTLNSVFLHEAMQVGLDGAIVSAAKILPLAKIDPEHQKICRDLIYDNREYDGDIVTYDPLTKLTTLFEGKSLKKKEAIAKDLPVEERLKQHIIDGERIGLEDALADALKQYEPLHIINTFLLDGMKVVGELFGSGQMQLPFVLQSAQTMKAAVAYLEPFMEKSDSDGSGKGTFIIATVKGDVHDIGKNLVDIILSNNGYKVVNLGIKQPVENIIQAYREHNADCIAMSGLLVKSTAFMKDNLATFNEAGITVPVILGGAALTPKFVHEDCQNTYNGKVVYGKDAFADLHFMDKLMPAKSEGNWDDLKGFLDEEMALVEEQGSNGAGEPVVLDEETNPSTPHPPSPPASADTRRSEAVEINIPRPTPPFWGTKILNPEDIPLDEVFWYLDLQALFVGQWQFRKPKEQSREEYDAFLQETVHPILDKWKARILAEKLLHPQIVYGYFPCLAEGNSLHIYDPAVLEAGEQGSQGAEQPDAAVSVAPHPPSPLAPIATFTFPRQKSLRHLCIADFFLPKDQAKPGEFDVFPMQAVTVGEIATEFAQKLFQADQYTDYLYYYGLSVQTAEAMAEWCHARIRRELGYRDQEPDTLREVLQQRYQGSRYSFGYPACPHIPDQYVQLDLLQTDRIGMYMDESEQLYPEQSTTAIVTYHPVAKYFSA</sequence>
<dbReference type="FunFam" id="1.10.1240.10:FF:000001">
    <property type="entry name" value="Methionine synthase"/>
    <property type="match status" value="1"/>
</dbReference>
<dbReference type="GO" id="GO:0008270">
    <property type="term" value="F:zinc ion binding"/>
    <property type="evidence" value="ECO:0007669"/>
    <property type="project" value="UniProtKB-UniRule"/>
</dbReference>
<dbReference type="SUPFAM" id="SSF47644">
    <property type="entry name" value="Methionine synthase domain"/>
    <property type="match status" value="1"/>
</dbReference>
<protein>
    <recommendedName>
        <fullName evidence="7 19">Methionine synthase</fullName>
        <ecNumber evidence="6 19">2.1.1.13</ecNumber>
    </recommendedName>
    <alternativeName>
        <fullName evidence="20">5-methyltetrahydrofolate--homocysteine methyltransferase</fullName>
    </alternativeName>
</protein>
<comment type="cofactor">
    <cofactor evidence="3 20 21">
        <name>methylcob(III)alamin</name>
        <dbReference type="ChEBI" id="CHEBI:28115"/>
    </cofactor>
</comment>
<evidence type="ECO:0000256" key="10">
    <source>
        <dbReference type="ARBA" id="ARBA00022628"/>
    </source>
</evidence>
<feature type="compositionally biased region" description="Basic and acidic residues" evidence="24">
    <location>
        <begin position="308"/>
        <end position="319"/>
    </location>
</feature>
<dbReference type="SUPFAM" id="SSF56507">
    <property type="entry name" value="Methionine synthase activation domain-like"/>
    <property type="match status" value="1"/>
</dbReference>
<dbReference type="UniPathway" id="UPA00051">
    <property type="reaction ID" value="UER00081"/>
</dbReference>
<comment type="similarity">
    <text evidence="5">Belongs to the vitamin-B12 dependent methionine synthase family.</text>
</comment>
<keyword evidence="16 20" id="KW-0486">Methionine biosynthesis</keyword>
<dbReference type="PROSITE" id="PS50972">
    <property type="entry name" value="PTERIN_BINDING"/>
    <property type="match status" value="1"/>
</dbReference>
<dbReference type="InterPro" id="IPR011822">
    <property type="entry name" value="MetH"/>
</dbReference>
<evidence type="ECO:0000256" key="16">
    <source>
        <dbReference type="ARBA" id="ARBA00023167"/>
    </source>
</evidence>
<dbReference type="SUPFAM" id="SSF51717">
    <property type="entry name" value="Dihydropteroate synthetase-like"/>
    <property type="match status" value="1"/>
</dbReference>
<evidence type="ECO:0000256" key="14">
    <source>
        <dbReference type="ARBA" id="ARBA00022737"/>
    </source>
</evidence>
<evidence type="ECO:0000256" key="2">
    <source>
        <dbReference type="ARBA" id="ARBA00001947"/>
    </source>
</evidence>
<feature type="compositionally biased region" description="Pro residues" evidence="24">
    <location>
        <begin position="336"/>
        <end position="347"/>
    </location>
</feature>
<dbReference type="Gene3D" id="3.10.196.10">
    <property type="entry name" value="Vitamin B12-dependent methionine synthase, activation domain"/>
    <property type="match status" value="1"/>
</dbReference>
<comment type="pathway">
    <text evidence="4 20">Amino-acid biosynthesis; L-methionine biosynthesis via de novo pathway; L-methionine from L-homocysteine (MetH route): step 1/1.</text>
</comment>
<dbReference type="EC" id="2.1.1.13" evidence="6 19"/>
<dbReference type="InterPro" id="IPR036724">
    <property type="entry name" value="Cobalamin-bd_sf"/>
</dbReference>
<comment type="catalytic activity">
    <reaction evidence="1 20">
        <text>(6S)-5-methyl-5,6,7,8-tetrahydrofolate + L-homocysteine = (6S)-5,6,7,8-tetrahydrofolate + L-methionine</text>
        <dbReference type="Rhea" id="RHEA:11172"/>
        <dbReference type="ChEBI" id="CHEBI:18608"/>
        <dbReference type="ChEBI" id="CHEBI:57453"/>
        <dbReference type="ChEBI" id="CHEBI:57844"/>
        <dbReference type="ChEBI" id="CHEBI:58199"/>
        <dbReference type="EC" id="2.1.1.13"/>
    </reaction>
</comment>
<dbReference type="InterPro" id="IPR033706">
    <property type="entry name" value="Met_synthase_B12-bd"/>
</dbReference>
<evidence type="ECO:0000256" key="6">
    <source>
        <dbReference type="ARBA" id="ARBA00012032"/>
    </source>
</evidence>
<dbReference type="GO" id="GO:0005829">
    <property type="term" value="C:cytosol"/>
    <property type="evidence" value="ECO:0007669"/>
    <property type="project" value="TreeGrafter"/>
</dbReference>
<dbReference type="GO" id="GO:0050667">
    <property type="term" value="P:homocysteine metabolic process"/>
    <property type="evidence" value="ECO:0007669"/>
    <property type="project" value="TreeGrafter"/>
</dbReference>
<dbReference type="InterPro" id="IPR036594">
    <property type="entry name" value="Meth_synthase_dom"/>
</dbReference>
<evidence type="ECO:0000256" key="18">
    <source>
        <dbReference type="ARBA" id="ARBA00025552"/>
    </source>
</evidence>
<dbReference type="Gene3D" id="3.20.20.20">
    <property type="entry name" value="Dihydropteroate synthase-like"/>
    <property type="match status" value="1"/>
</dbReference>
<reference evidence="25" key="2">
    <citation type="journal article" date="2015" name="Genome Announc.">
        <title>Draft Genome Sequence of Filamentous Marine Cyanobacterium Lyngbya confervoides Strain BDU141951.</title>
        <authorList>
            <person name="Chandrababunaidu M.M."/>
            <person name="Sen D."/>
            <person name="Tripathy S."/>
        </authorList>
    </citation>
    <scope>NUCLEOTIDE SEQUENCE</scope>
    <source>
        <strain evidence="25">BDU141951</strain>
    </source>
</reference>
<dbReference type="Gene3D" id="3.40.50.280">
    <property type="entry name" value="Cobalamin-binding domain"/>
    <property type="match status" value="1"/>
</dbReference>
<evidence type="ECO:0000256" key="23">
    <source>
        <dbReference type="PROSITE-ProRule" id="PRU00333"/>
    </source>
</evidence>
<evidence type="ECO:0000256" key="1">
    <source>
        <dbReference type="ARBA" id="ARBA00001700"/>
    </source>
</evidence>
<evidence type="ECO:0000256" key="5">
    <source>
        <dbReference type="ARBA" id="ARBA00010398"/>
    </source>
</evidence>
<proteinExistence type="inferred from homology"/>
<evidence type="ECO:0000313" key="25">
    <source>
        <dbReference type="EMBL" id="NEV66620.1"/>
    </source>
</evidence>
<dbReference type="GO" id="GO:0008705">
    <property type="term" value="F:methionine synthase activity"/>
    <property type="evidence" value="ECO:0007669"/>
    <property type="project" value="UniProtKB-UniRule"/>
</dbReference>
<dbReference type="EMBL" id="JTHE02000003">
    <property type="protein sequence ID" value="NEV66620.1"/>
    <property type="molecule type" value="Genomic_DNA"/>
</dbReference>
<feature type="binding site" description="axial binding residue" evidence="21">
    <location>
        <position position="770"/>
    </location>
    <ligand>
        <name>methylcob(III)alamin</name>
        <dbReference type="ChEBI" id="CHEBI:28115"/>
    </ligand>
    <ligandPart>
        <name>Co</name>
        <dbReference type="ChEBI" id="CHEBI:27638"/>
    </ligandPart>
</feature>
<keyword evidence="11 20" id="KW-0808">Transferase</keyword>
<reference evidence="25" key="3">
    <citation type="submission" date="2020-02" db="EMBL/GenBank/DDBJ databases">
        <authorList>
            <person name="Sarangi A.N."/>
            <person name="Ghosh S."/>
            <person name="Mukherjee M."/>
            <person name="Tripathy S."/>
        </authorList>
    </citation>
    <scope>NUCLEOTIDE SEQUENCE</scope>
    <source>
        <strain evidence="25">BDU141951</strain>
    </source>
</reference>
<dbReference type="Pfam" id="PF02310">
    <property type="entry name" value="B12-binding"/>
    <property type="match status" value="1"/>
</dbReference>
<dbReference type="FunFam" id="3.20.20.20:FF:000007">
    <property type="entry name" value="Methionine synthase"/>
    <property type="match status" value="1"/>
</dbReference>
<gene>
    <name evidence="25" type="primary">metH</name>
    <name evidence="25" type="ORF">QQ91_005785</name>
</gene>
<dbReference type="Pfam" id="PF02574">
    <property type="entry name" value="S-methyl_trans"/>
    <property type="match status" value="1"/>
</dbReference>
<dbReference type="InterPro" id="IPR004223">
    <property type="entry name" value="VitB12-dep_Met_synth_activ_dom"/>
</dbReference>
<reference evidence="25" key="1">
    <citation type="submission" date="2014-11" db="EMBL/GenBank/DDBJ databases">
        <authorList>
            <person name="Malar M.C."/>
            <person name="Sen D."/>
            <person name="Tripathy S."/>
        </authorList>
    </citation>
    <scope>NUCLEOTIDE SEQUENCE</scope>
    <source>
        <strain evidence="25">BDU141951</strain>
    </source>
</reference>
<evidence type="ECO:0000256" key="15">
    <source>
        <dbReference type="ARBA" id="ARBA00022833"/>
    </source>
</evidence>
<dbReference type="InterPro" id="IPR003759">
    <property type="entry name" value="Cbl-bd_cap"/>
</dbReference>
<feature type="region of interest" description="Disordered" evidence="24">
    <location>
        <begin position="908"/>
        <end position="941"/>
    </location>
</feature>
<dbReference type="PIRSF" id="PIRSF000381">
    <property type="entry name" value="MetH"/>
    <property type="match status" value="1"/>
</dbReference>
<comment type="caution">
    <text evidence="25">The sequence shown here is derived from an EMBL/GenBank/DDBJ whole genome shotgun (WGS) entry which is preliminary data.</text>
</comment>
<dbReference type="PANTHER" id="PTHR45833">
    <property type="entry name" value="METHIONINE SYNTHASE"/>
    <property type="match status" value="1"/>
</dbReference>
<dbReference type="InterPro" id="IPR037010">
    <property type="entry name" value="VitB12-dep_Met_synth_activ_sf"/>
</dbReference>
<dbReference type="PROSITE" id="PS50974">
    <property type="entry name" value="ADOMET_ACTIVATION"/>
    <property type="match status" value="1"/>
</dbReference>
<dbReference type="PANTHER" id="PTHR45833:SF1">
    <property type="entry name" value="METHIONINE SYNTHASE"/>
    <property type="match status" value="1"/>
</dbReference>
<dbReference type="GO" id="GO:0046653">
    <property type="term" value="P:tetrahydrofolate metabolic process"/>
    <property type="evidence" value="ECO:0007669"/>
    <property type="project" value="TreeGrafter"/>
</dbReference>
<keyword evidence="14" id="KW-0677">Repeat</keyword>
<dbReference type="Pfam" id="PF02965">
    <property type="entry name" value="Met_synt_B12"/>
    <property type="match status" value="1"/>
</dbReference>
<dbReference type="GO" id="GO:0031419">
    <property type="term" value="F:cobalamin binding"/>
    <property type="evidence" value="ECO:0007669"/>
    <property type="project" value="UniProtKB-UniRule"/>
</dbReference>
<feature type="binding site" evidence="21 23">
    <location>
        <position position="228"/>
    </location>
    <ligand>
        <name>Zn(2+)</name>
        <dbReference type="ChEBI" id="CHEBI:29105"/>
    </ligand>
</feature>
<evidence type="ECO:0000256" key="12">
    <source>
        <dbReference type="ARBA" id="ARBA00022691"/>
    </source>
</evidence>
<feature type="binding site" evidence="22">
    <location>
        <position position="1188"/>
    </location>
    <ligand>
        <name>S-adenosyl-L-methionine</name>
        <dbReference type="ChEBI" id="CHEBI:59789"/>
    </ligand>
</feature>
<dbReference type="CDD" id="cd00740">
    <property type="entry name" value="MeTr"/>
    <property type="match status" value="1"/>
</dbReference>
<dbReference type="InterPro" id="IPR050554">
    <property type="entry name" value="Met_Synthase/Corrinoid"/>
</dbReference>
<keyword evidence="10 20" id="KW-0846">Cobalamin</keyword>
<dbReference type="PROSITE" id="PS50970">
    <property type="entry name" value="HCY"/>
    <property type="match status" value="1"/>
</dbReference>
<accession>A0A0C1YDT8</accession>
<keyword evidence="15 20" id="KW-0862">Zinc</keyword>
<comment type="function">
    <text evidence="18 20">Catalyzes the transfer of a methyl group from methyl-cobalamin to homocysteine, yielding enzyme-bound cob(I)alamin and methionine. Subsequently, remethylates the cofactor using methyltetrahydrofolate.</text>
</comment>
<evidence type="ECO:0000256" key="17">
    <source>
        <dbReference type="ARBA" id="ARBA00023285"/>
    </source>
</evidence>
<feature type="binding site" evidence="21 23">
    <location>
        <position position="294"/>
    </location>
    <ligand>
        <name>Zn(2+)</name>
        <dbReference type="ChEBI" id="CHEBI:29105"/>
    </ligand>
</feature>
<dbReference type="InterPro" id="IPR000489">
    <property type="entry name" value="Pterin-binding_dom"/>
</dbReference>
<evidence type="ECO:0000256" key="9">
    <source>
        <dbReference type="ARBA" id="ARBA00022605"/>
    </source>
</evidence>
<feature type="binding site" evidence="21 23">
    <location>
        <position position="295"/>
    </location>
    <ligand>
        <name>Zn(2+)</name>
        <dbReference type="ChEBI" id="CHEBI:29105"/>
    </ligand>
</feature>
<feature type="binding site" evidence="22">
    <location>
        <begin position="767"/>
        <end position="771"/>
    </location>
    <ligand>
        <name>methylcob(III)alamin</name>
        <dbReference type="ChEBI" id="CHEBI:28115"/>
    </ligand>
</feature>
<dbReference type="NCBIfam" id="TIGR02082">
    <property type="entry name" value="metH"/>
    <property type="match status" value="1"/>
</dbReference>
<dbReference type="GO" id="GO:0032259">
    <property type="term" value="P:methylation"/>
    <property type="evidence" value="ECO:0007669"/>
    <property type="project" value="UniProtKB-KW"/>
</dbReference>
<dbReference type="InterPro" id="IPR003726">
    <property type="entry name" value="HCY_dom"/>
</dbReference>
<organism evidence="25">
    <name type="scientific">Lyngbya confervoides BDU141951</name>
    <dbReference type="NCBI Taxonomy" id="1574623"/>
    <lineage>
        <taxon>Bacteria</taxon>
        <taxon>Bacillati</taxon>
        <taxon>Cyanobacteriota</taxon>
        <taxon>Cyanophyceae</taxon>
        <taxon>Oscillatoriophycideae</taxon>
        <taxon>Oscillatoriales</taxon>
        <taxon>Microcoleaceae</taxon>
        <taxon>Lyngbya</taxon>
    </lineage>
</organism>
<dbReference type="CDD" id="cd02069">
    <property type="entry name" value="methionine_synthase_B12_BD"/>
    <property type="match status" value="1"/>
</dbReference>
<feature type="region of interest" description="Disordered" evidence="24">
    <location>
        <begin position="308"/>
        <end position="357"/>
    </location>
</feature>
<dbReference type="SUPFAM" id="SSF52242">
    <property type="entry name" value="Cobalamin (vitamin B12)-binding domain"/>
    <property type="match status" value="1"/>
</dbReference>
<evidence type="ECO:0000256" key="21">
    <source>
        <dbReference type="PIRSR" id="PIRSR000381-1"/>
    </source>
</evidence>
<keyword evidence="8 20" id="KW-0489">Methyltransferase</keyword>
<dbReference type="InterPro" id="IPR011005">
    <property type="entry name" value="Dihydropteroate_synth-like_sf"/>
</dbReference>
<comment type="cofactor">
    <cofactor evidence="2 20 23">
        <name>Zn(2+)</name>
        <dbReference type="ChEBI" id="CHEBI:29105"/>
    </cofactor>
</comment>
<dbReference type="Gene3D" id="1.10.1240.10">
    <property type="entry name" value="Methionine synthase domain"/>
    <property type="match status" value="1"/>
</dbReference>
<evidence type="ECO:0000256" key="13">
    <source>
        <dbReference type="ARBA" id="ARBA00022723"/>
    </source>
</evidence>
<keyword evidence="9 20" id="KW-0028">Amino-acid biosynthesis</keyword>
<feature type="binding site" evidence="22">
    <location>
        <position position="871"/>
    </location>
    <ligand>
        <name>methylcob(III)alamin</name>
        <dbReference type="ChEBI" id="CHEBI:28115"/>
    </ligand>
</feature>
<dbReference type="Gene3D" id="3.20.20.330">
    <property type="entry name" value="Homocysteine-binding-like domain"/>
    <property type="match status" value="1"/>
</dbReference>
<evidence type="ECO:0000256" key="20">
    <source>
        <dbReference type="PIRNR" id="PIRNR000381"/>
    </source>
</evidence>
<evidence type="ECO:0000256" key="8">
    <source>
        <dbReference type="ARBA" id="ARBA00022603"/>
    </source>
</evidence>
<name>A0A0C1YDT8_9CYAN</name>
<keyword evidence="13 20" id="KW-0479">Metal-binding</keyword>
<evidence type="ECO:0000256" key="19">
    <source>
        <dbReference type="NCBIfam" id="TIGR02082"/>
    </source>
</evidence>
<evidence type="ECO:0000256" key="22">
    <source>
        <dbReference type="PIRSR" id="PIRSR000381-2"/>
    </source>
</evidence>
<keyword evidence="17 20" id="KW-0170">Cobalt</keyword>
<dbReference type="InterPro" id="IPR006158">
    <property type="entry name" value="Cobalamin-bd"/>
</dbReference>
<evidence type="ECO:0000256" key="4">
    <source>
        <dbReference type="ARBA" id="ARBA00005178"/>
    </source>
</evidence>
<evidence type="ECO:0000256" key="7">
    <source>
        <dbReference type="ARBA" id="ARBA00013998"/>
    </source>
</evidence>